<proteinExistence type="predicted"/>
<dbReference type="InterPro" id="IPR036388">
    <property type="entry name" value="WH-like_DNA-bd_sf"/>
</dbReference>
<keyword evidence="1" id="KW-0805">Transcription regulation</keyword>
<evidence type="ECO:0000313" key="6">
    <source>
        <dbReference type="Proteomes" id="UP001216907"/>
    </source>
</evidence>
<comment type="caution">
    <text evidence="5">The sequence shown here is derived from an EMBL/GenBank/DDBJ whole genome shotgun (WGS) entry which is preliminary data.</text>
</comment>
<dbReference type="PROSITE" id="PS51118">
    <property type="entry name" value="HTH_HXLR"/>
    <property type="match status" value="1"/>
</dbReference>
<organism evidence="5 6">
    <name type="scientific">Paludisphaera mucosa</name>
    <dbReference type="NCBI Taxonomy" id="3030827"/>
    <lineage>
        <taxon>Bacteria</taxon>
        <taxon>Pseudomonadati</taxon>
        <taxon>Planctomycetota</taxon>
        <taxon>Planctomycetia</taxon>
        <taxon>Isosphaerales</taxon>
        <taxon>Isosphaeraceae</taxon>
        <taxon>Paludisphaera</taxon>
    </lineage>
</organism>
<evidence type="ECO:0000259" key="4">
    <source>
        <dbReference type="PROSITE" id="PS51118"/>
    </source>
</evidence>
<dbReference type="Gene3D" id="1.10.10.10">
    <property type="entry name" value="Winged helix-like DNA-binding domain superfamily/Winged helix DNA-binding domain"/>
    <property type="match status" value="1"/>
</dbReference>
<sequence length="114" mass="12602">MQAEERAPETLEGLPRLLGLLSGAWTLHILCVLHKGPIRFGALRTRLGGVSTKTLTERLRSLESEGLVSRHYEPTVPPQVTYALTEKMAEIGPVLMELERIAVRWYGAGATHAE</sequence>
<dbReference type="InterPro" id="IPR036390">
    <property type="entry name" value="WH_DNA-bd_sf"/>
</dbReference>
<feature type="domain" description="HTH hxlR-type" evidence="4">
    <location>
        <begin position="7"/>
        <end position="110"/>
    </location>
</feature>
<evidence type="ECO:0000256" key="2">
    <source>
        <dbReference type="ARBA" id="ARBA00023125"/>
    </source>
</evidence>
<keyword evidence="3" id="KW-0804">Transcription</keyword>
<dbReference type="SUPFAM" id="SSF46785">
    <property type="entry name" value="Winged helix' DNA-binding domain"/>
    <property type="match status" value="1"/>
</dbReference>
<dbReference type="EMBL" id="JARRAG010000002">
    <property type="protein sequence ID" value="MDG3007843.1"/>
    <property type="molecule type" value="Genomic_DNA"/>
</dbReference>
<dbReference type="Pfam" id="PF01638">
    <property type="entry name" value="HxlR"/>
    <property type="match status" value="1"/>
</dbReference>
<gene>
    <name evidence="5" type="ORF">PZE19_29110</name>
</gene>
<name>A0ABT6FKF6_9BACT</name>
<evidence type="ECO:0000313" key="5">
    <source>
        <dbReference type="EMBL" id="MDG3007843.1"/>
    </source>
</evidence>
<protein>
    <submittedName>
        <fullName evidence="5">Helix-turn-helix domain-containing protein</fullName>
    </submittedName>
</protein>
<dbReference type="RefSeq" id="WP_277864115.1">
    <property type="nucleotide sequence ID" value="NZ_JARRAG010000002.1"/>
</dbReference>
<dbReference type="InterPro" id="IPR011991">
    <property type="entry name" value="ArsR-like_HTH"/>
</dbReference>
<keyword evidence="6" id="KW-1185">Reference proteome</keyword>
<keyword evidence="2" id="KW-0238">DNA-binding</keyword>
<evidence type="ECO:0000256" key="1">
    <source>
        <dbReference type="ARBA" id="ARBA00023015"/>
    </source>
</evidence>
<dbReference type="CDD" id="cd00090">
    <property type="entry name" value="HTH_ARSR"/>
    <property type="match status" value="1"/>
</dbReference>
<dbReference type="InterPro" id="IPR002577">
    <property type="entry name" value="HTH_HxlR"/>
</dbReference>
<accession>A0ABT6FKF6</accession>
<reference evidence="5 6" key="1">
    <citation type="submission" date="2023-03" db="EMBL/GenBank/DDBJ databases">
        <title>Paludisphaera mucosa sp. nov. a novel planctomycete from northern fen.</title>
        <authorList>
            <person name="Ivanova A."/>
        </authorList>
    </citation>
    <scope>NUCLEOTIDE SEQUENCE [LARGE SCALE GENOMIC DNA]</scope>
    <source>
        <strain evidence="5 6">Pla2</strain>
    </source>
</reference>
<dbReference type="PANTHER" id="PTHR33204:SF37">
    <property type="entry name" value="HTH-TYPE TRANSCRIPTIONAL REGULATOR YODB"/>
    <property type="match status" value="1"/>
</dbReference>
<dbReference type="Proteomes" id="UP001216907">
    <property type="component" value="Unassembled WGS sequence"/>
</dbReference>
<evidence type="ECO:0000256" key="3">
    <source>
        <dbReference type="ARBA" id="ARBA00023163"/>
    </source>
</evidence>
<dbReference type="PANTHER" id="PTHR33204">
    <property type="entry name" value="TRANSCRIPTIONAL REGULATOR, MARR FAMILY"/>
    <property type="match status" value="1"/>
</dbReference>